<evidence type="ECO:0000259" key="2">
    <source>
        <dbReference type="Pfam" id="PF12222"/>
    </source>
</evidence>
<accession>A0AAV9D090</accession>
<dbReference type="InterPro" id="IPR056948">
    <property type="entry name" value="PNGaseA_N"/>
</dbReference>
<dbReference type="PANTHER" id="PTHR31104">
    <property type="entry name" value="PEPTIDE-N4-(N-ACETYL-BETA-GLUCOSAMINYL)ASPARAGINE AMIDASE A PROTEIN"/>
    <property type="match status" value="1"/>
</dbReference>
<dbReference type="AlphaFoldDB" id="A0AAV9D090"/>
<feature type="chain" id="PRO_5043832738" description="Peptide N-acetyl-beta-D-glucosaminyl asparaginase amidase A N-terminal domain-containing protein" evidence="1">
    <location>
        <begin position="19"/>
        <end position="578"/>
    </location>
</feature>
<feature type="signal peptide" evidence="1">
    <location>
        <begin position="1"/>
        <end position="18"/>
    </location>
</feature>
<feature type="domain" description="Peptide N-acetyl-beta-D-glucosaminyl asparaginase amidase A N-terminal" evidence="2">
    <location>
        <begin position="52"/>
        <end position="362"/>
    </location>
</feature>
<dbReference type="Pfam" id="PF25156">
    <property type="entry name" value="PNGase_A_C"/>
    <property type="match status" value="1"/>
</dbReference>
<evidence type="ECO:0000313" key="3">
    <source>
        <dbReference type="EMBL" id="KAK1294227.1"/>
    </source>
</evidence>
<proteinExistence type="predicted"/>
<dbReference type="Proteomes" id="UP001180020">
    <property type="component" value="Unassembled WGS sequence"/>
</dbReference>
<evidence type="ECO:0000313" key="4">
    <source>
        <dbReference type="Proteomes" id="UP001180020"/>
    </source>
</evidence>
<dbReference type="InterPro" id="IPR021102">
    <property type="entry name" value="PNGase_A"/>
</dbReference>
<organism evidence="3 4">
    <name type="scientific">Acorus calamus</name>
    <name type="common">Sweet flag</name>
    <dbReference type="NCBI Taxonomy" id="4465"/>
    <lineage>
        <taxon>Eukaryota</taxon>
        <taxon>Viridiplantae</taxon>
        <taxon>Streptophyta</taxon>
        <taxon>Embryophyta</taxon>
        <taxon>Tracheophyta</taxon>
        <taxon>Spermatophyta</taxon>
        <taxon>Magnoliopsida</taxon>
        <taxon>Liliopsida</taxon>
        <taxon>Acoraceae</taxon>
        <taxon>Acorus</taxon>
    </lineage>
</organism>
<reference evidence="3" key="2">
    <citation type="submission" date="2023-06" db="EMBL/GenBank/DDBJ databases">
        <authorList>
            <person name="Ma L."/>
            <person name="Liu K.-W."/>
            <person name="Li Z."/>
            <person name="Hsiao Y.-Y."/>
            <person name="Qi Y."/>
            <person name="Fu T."/>
            <person name="Tang G."/>
            <person name="Zhang D."/>
            <person name="Sun W.-H."/>
            <person name="Liu D.-K."/>
            <person name="Li Y."/>
            <person name="Chen G.-Z."/>
            <person name="Liu X.-D."/>
            <person name="Liao X.-Y."/>
            <person name="Jiang Y.-T."/>
            <person name="Yu X."/>
            <person name="Hao Y."/>
            <person name="Huang J."/>
            <person name="Zhao X.-W."/>
            <person name="Ke S."/>
            <person name="Chen Y.-Y."/>
            <person name="Wu W.-L."/>
            <person name="Hsu J.-L."/>
            <person name="Lin Y.-F."/>
            <person name="Huang M.-D."/>
            <person name="Li C.-Y."/>
            <person name="Huang L."/>
            <person name="Wang Z.-W."/>
            <person name="Zhao X."/>
            <person name="Zhong W.-Y."/>
            <person name="Peng D.-H."/>
            <person name="Ahmad S."/>
            <person name="Lan S."/>
            <person name="Zhang J.-S."/>
            <person name="Tsai W.-C."/>
            <person name="Van De Peer Y."/>
            <person name="Liu Z.-J."/>
        </authorList>
    </citation>
    <scope>NUCLEOTIDE SEQUENCE</scope>
    <source>
        <strain evidence="3">CP</strain>
        <tissue evidence="3">Leaves</tissue>
    </source>
</reference>
<keyword evidence="1" id="KW-0732">Signal</keyword>
<gene>
    <name evidence="3" type="ORF">QJS10_CPA16g01126</name>
</gene>
<evidence type="ECO:0000256" key="1">
    <source>
        <dbReference type="SAM" id="SignalP"/>
    </source>
</evidence>
<keyword evidence="4" id="KW-1185">Reference proteome</keyword>
<dbReference type="EMBL" id="JAUJYO010000016">
    <property type="protein sequence ID" value="KAK1294227.1"/>
    <property type="molecule type" value="Genomic_DNA"/>
</dbReference>
<sequence length="578" mass="63382">MCYLPLTFLLLLLPFTTSARPAKLTISESPHPLSAAPPLLSPTTFFEVKRPISPPPNTKPHSIRVLTHDFAYTYGLPPVTAPYSPPSFDVSSVSEIVLEWSAACSGRQFDRIFGIWFGGAEVLRGCTAEPRPNGIVWTVRKDVTRYSSILSRPYTLAVFLGNVVDQTYTGVYHVNITLHFYRSVSSEPRRFADLILPISREPPKDDGLWFSIDGGGGSSSSKDVVVPNNSYRAVLEVFVSFHGNDESWYTNPPNAYIEANNLTGTPGNGSFREVVVSIDGRPVGAVWPFTVIYTGGINPLLWRPITGIGSFDLPSYDIEVTPFLGTILDGKRHNVSFTVTDALNMWFIDANLHLWLDSNGGKAVTGRLIRYKAPAFEPSLNSSFKGLDGRFITKASRRIIATGWVRSSMGKVTTHTFQGFEYLNDMVFGKSGSLQIVNQTIGMEYGSYVKYPASGLDSVHVIRKFPLYVYTVNVDLGNGSYSSLSNVSLGFNEDRFAGPKFGFAYSSLKNLQSGQGDMIVKGNLVTSGIGSTQQVYSYNGTEGCYFRNVSSSNYTILHDVSGETCNGKHLGCEPACGF</sequence>
<protein>
    <recommendedName>
        <fullName evidence="2">Peptide N-acetyl-beta-D-glucosaminyl asparaginase amidase A N-terminal domain-containing protein</fullName>
    </recommendedName>
</protein>
<name>A0AAV9D090_ACOCL</name>
<comment type="caution">
    <text evidence="3">The sequence shown here is derived from an EMBL/GenBank/DDBJ whole genome shotgun (WGS) entry which is preliminary data.</text>
</comment>
<reference evidence="3" key="1">
    <citation type="journal article" date="2023" name="Nat. Commun.">
        <title>Diploid and tetraploid genomes of Acorus and the evolution of monocots.</title>
        <authorList>
            <person name="Ma L."/>
            <person name="Liu K.W."/>
            <person name="Li Z."/>
            <person name="Hsiao Y.Y."/>
            <person name="Qi Y."/>
            <person name="Fu T."/>
            <person name="Tang G.D."/>
            <person name="Zhang D."/>
            <person name="Sun W.H."/>
            <person name="Liu D.K."/>
            <person name="Li Y."/>
            <person name="Chen G.Z."/>
            <person name="Liu X.D."/>
            <person name="Liao X.Y."/>
            <person name="Jiang Y.T."/>
            <person name="Yu X."/>
            <person name="Hao Y."/>
            <person name="Huang J."/>
            <person name="Zhao X.W."/>
            <person name="Ke S."/>
            <person name="Chen Y.Y."/>
            <person name="Wu W.L."/>
            <person name="Hsu J.L."/>
            <person name="Lin Y.F."/>
            <person name="Huang M.D."/>
            <person name="Li C.Y."/>
            <person name="Huang L."/>
            <person name="Wang Z.W."/>
            <person name="Zhao X."/>
            <person name="Zhong W.Y."/>
            <person name="Peng D.H."/>
            <person name="Ahmad S."/>
            <person name="Lan S."/>
            <person name="Zhang J.S."/>
            <person name="Tsai W.C."/>
            <person name="Van de Peer Y."/>
            <person name="Liu Z.J."/>
        </authorList>
    </citation>
    <scope>NUCLEOTIDE SEQUENCE</scope>
    <source>
        <strain evidence="3">CP</strain>
    </source>
</reference>
<dbReference type="Pfam" id="PF12222">
    <property type="entry name" value="PNGaseA"/>
    <property type="match status" value="1"/>
</dbReference>